<evidence type="ECO:0000256" key="4">
    <source>
        <dbReference type="ARBA" id="ARBA00023136"/>
    </source>
</evidence>
<feature type="transmembrane region" description="Helical" evidence="5">
    <location>
        <begin position="173"/>
        <end position="191"/>
    </location>
</feature>
<feature type="transmembrane region" description="Helical" evidence="5">
    <location>
        <begin position="126"/>
        <end position="144"/>
    </location>
</feature>
<dbReference type="CDD" id="cd16914">
    <property type="entry name" value="EcfT"/>
    <property type="match status" value="1"/>
</dbReference>
<evidence type="ECO:0008006" key="7">
    <source>
        <dbReference type="Google" id="ProtNLM"/>
    </source>
</evidence>
<evidence type="ECO:0000256" key="5">
    <source>
        <dbReference type="SAM" id="Phobius"/>
    </source>
</evidence>
<reference evidence="6" key="1">
    <citation type="journal article" date="2014" name="Front. Microbiol.">
        <title>High frequency of phylogenetically diverse reductive dehalogenase-homologous genes in deep subseafloor sedimentary metagenomes.</title>
        <authorList>
            <person name="Kawai M."/>
            <person name="Futagami T."/>
            <person name="Toyoda A."/>
            <person name="Takaki Y."/>
            <person name="Nishi S."/>
            <person name="Hori S."/>
            <person name="Arai W."/>
            <person name="Tsubouchi T."/>
            <person name="Morono Y."/>
            <person name="Uchiyama I."/>
            <person name="Ito T."/>
            <person name="Fujiyama A."/>
            <person name="Inagaki F."/>
            <person name="Takami H."/>
        </authorList>
    </citation>
    <scope>NUCLEOTIDE SEQUENCE</scope>
    <source>
        <strain evidence="6">Expedition CK06-06</strain>
    </source>
</reference>
<evidence type="ECO:0000256" key="2">
    <source>
        <dbReference type="ARBA" id="ARBA00022692"/>
    </source>
</evidence>
<feature type="non-terminal residue" evidence="6">
    <location>
        <position position="1"/>
    </location>
</feature>
<name>X0YN72_9ZZZZ</name>
<accession>X0YN72</accession>
<evidence type="ECO:0000313" key="6">
    <source>
        <dbReference type="EMBL" id="GAG49918.1"/>
    </source>
</evidence>
<feature type="transmembrane region" description="Helical" evidence="5">
    <location>
        <begin position="56"/>
        <end position="74"/>
    </location>
</feature>
<keyword evidence="4 5" id="KW-0472">Membrane</keyword>
<dbReference type="InterPro" id="IPR003339">
    <property type="entry name" value="ABC/ECF_trnsptr_transmembrane"/>
</dbReference>
<gene>
    <name evidence="6" type="ORF">S01H1_77269</name>
</gene>
<dbReference type="EMBL" id="BARS01051921">
    <property type="protein sequence ID" value="GAG49918.1"/>
    <property type="molecule type" value="Genomic_DNA"/>
</dbReference>
<keyword evidence="2 5" id="KW-0812">Transmembrane</keyword>
<evidence type="ECO:0000256" key="3">
    <source>
        <dbReference type="ARBA" id="ARBA00022989"/>
    </source>
</evidence>
<dbReference type="GO" id="GO:0005886">
    <property type="term" value="C:plasma membrane"/>
    <property type="evidence" value="ECO:0007669"/>
    <property type="project" value="UniProtKB-ARBA"/>
</dbReference>
<comment type="subcellular location">
    <subcellularLocation>
        <location evidence="1">Membrane</location>
        <topology evidence="1">Multi-pass membrane protein</topology>
    </subcellularLocation>
</comment>
<keyword evidence="3 5" id="KW-1133">Transmembrane helix</keyword>
<dbReference type="AlphaFoldDB" id="X0YN72"/>
<organism evidence="6">
    <name type="scientific">marine sediment metagenome</name>
    <dbReference type="NCBI Taxonomy" id="412755"/>
    <lineage>
        <taxon>unclassified sequences</taxon>
        <taxon>metagenomes</taxon>
        <taxon>ecological metagenomes</taxon>
    </lineage>
</organism>
<comment type="caution">
    <text evidence="6">The sequence shown here is derived from an EMBL/GenBank/DDBJ whole genome shotgun (WGS) entry which is preliminary data.</text>
</comment>
<proteinExistence type="predicted"/>
<feature type="transmembrane region" description="Helical" evidence="5">
    <location>
        <begin position="86"/>
        <end position="105"/>
    </location>
</feature>
<protein>
    <recommendedName>
        <fullName evidence="7">Cobalt transport protein</fullName>
    </recommendedName>
</protein>
<sequence>FGLAWSREGLRLLRRPRFWTFILSTVALGPFLIGEPDVTMGPLHLSREGFTASLEMAGRACALTLAFSLGIASLSLSDIVAVFDRLGLRGMGFAVAVAMNLLGMLREMATVTLQTIRLRGGMRRPWLGLRLFLVTTVANTLRYGDEVVNAAAVRAFDPNGGQPAPLPLRRADLWLLALLAGCTGALLAVGMQ</sequence>
<evidence type="ECO:0000256" key="1">
    <source>
        <dbReference type="ARBA" id="ARBA00004141"/>
    </source>
</evidence>